<reference evidence="3" key="2">
    <citation type="journal article" date="2018" name="Nat. Commun.">
        <title>Tailed giant Tupanvirus possesses the most complete translational apparatus of the known virosphere.</title>
        <authorList>
            <person name="Abrahao J."/>
            <person name="Silva L."/>
            <person name="Silva L.S."/>
            <person name="Khalil J.Y.B."/>
            <person name="Rodrigues R."/>
            <person name="Arantes T."/>
            <person name="Assis F."/>
            <person name="Boratto P."/>
            <person name="Andrade M."/>
            <person name="Kroon E.G."/>
            <person name="Ribeiro B."/>
            <person name="Bergier I."/>
            <person name="Seligmann H."/>
            <person name="Ghigo E."/>
            <person name="Colson P."/>
            <person name="Levasseur A."/>
            <person name="Kroemer G."/>
            <person name="Raoult D."/>
            <person name="La Scola B."/>
        </authorList>
    </citation>
    <scope>NUCLEOTIDE SEQUENCE [LARGE SCALE GENOMIC DNA]</scope>
    <source>
        <strain evidence="3">Deep ocean</strain>
    </source>
</reference>
<name>A0A6N1NR32_9VIRU</name>
<sequence length="368" mass="43180">MTVHKCPKCHKEFQQKSHLNDHLNRKNPCNEKENQKNKCQYCNKSYSRKYTLDRHIKSIHDDIIKQADHINAKNSHVYQNNNSGDVIINNINNNNNYFVLCPFSQEEIDKLSTDDKLCIFDSGENPIIMIVIKTNINPETKEYHNVGYTDDKSGHGYIFNGKTWIKKDIQSIVNEMLNSKQRDLLKIHEEIKDFLPEKERKLIENKLIEIRDSVEPKLETHLRSKKRLVTNLKNQLYSNRHLVQESIKRSGKPIVGIEPNNKRRNIIGNMSIEEFDKLLKQKKMNDTKLNLKRELAKDLLSQIDEIKHKDYDLLVNIIDKTSDLNEINIIMRLINKAYCFGDTINSGTIEKQIKKEAEIDKIVFNNEL</sequence>
<evidence type="ECO:0000313" key="3">
    <source>
        <dbReference type="EMBL" id="QKU34346.1"/>
    </source>
</evidence>
<protein>
    <submittedName>
        <fullName evidence="3">Mg15 protein</fullName>
    </submittedName>
</protein>
<dbReference type="InterPro" id="IPR013087">
    <property type="entry name" value="Znf_C2H2_type"/>
</dbReference>
<organism evidence="3">
    <name type="scientific">Tupanvirus deep ocean</name>
    <dbReference type="NCBI Taxonomy" id="2126984"/>
    <lineage>
        <taxon>Viruses</taxon>
        <taxon>Varidnaviria</taxon>
        <taxon>Bamfordvirae</taxon>
        <taxon>Nucleocytoviricota</taxon>
        <taxon>Megaviricetes</taxon>
        <taxon>Imitervirales</taxon>
        <taxon>Mimiviridae</taxon>
        <taxon>Megamimivirinae</taxon>
        <taxon>Tupanvirus</taxon>
        <taxon>Tupanvirus altamarinense</taxon>
    </lineage>
</organism>
<dbReference type="EMBL" id="MF405918">
    <property type="protein sequence ID" value="QKU34346.1"/>
    <property type="molecule type" value="Genomic_DNA"/>
</dbReference>
<accession>A0A6N1NR32</accession>
<evidence type="ECO:0000259" key="2">
    <source>
        <dbReference type="PROSITE" id="PS50157"/>
    </source>
</evidence>
<keyword evidence="1" id="KW-0863">Zinc-finger</keyword>
<dbReference type="SUPFAM" id="SSF57667">
    <property type="entry name" value="beta-beta-alpha zinc fingers"/>
    <property type="match status" value="1"/>
</dbReference>
<keyword evidence="1" id="KW-0479">Metal-binding</keyword>
<dbReference type="Pfam" id="PF00096">
    <property type="entry name" value="zf-C2H2"/>
    <property type="match status" value="2"/>
</dbReference>
<proteinExistence type="predicted"/>
<feature type="domain" description="C2H2-type" evidence="2">
    <location>
        <begin position="37"/>
        <end position="60"/>
    </location>
</feature>
<dbReference type="PROSITE" id="PS50157">
    <property type="entry name" value="ZINC_FINGER_C2H2_2"/>
    <property type="match status" value="2"/>
</dbReference>
<dbReference type="RefSeq" id="YP_010780973.1">
    <property type="nucleotide sequence ID" value="NC_075038.1"/>
</dbReference>
<dbReference type="GeneID" id="80517664"/>
<dbReference type="InterPro" id="IPR036236">
    <property type="entry name" value="Znf_C2H2_sf"/>
</dbReference>
<evidence type="ECO:0000256" key="1">
    <source>
        <dbReference type="PROSITE-ProRule" id="PRU00042"/>
    </source>
</evidence>
<keyword evidence="1" id="KW-0862">Zinc</keyword>
<reference evidence="3" key="1">
    <citation type="submission" date="2017-06" db="EMBL/GenBank/DDBJ databases">
        <authorList>
            <person name="Assis F.L."/>
            <person name="Abrahao J.S."/>
            <person name="Silva L."/>
            <person name="Khalil J.B."/>
            <person name="Rodrigues R."/>
            <person name="Silva L.S."/>
            <person name="Boratto P."/>
            <person name="Andrade M."/>
            <person name="Kroon E.G."/>
            <person name="Ribeiro B."/>
            <person name="Bergier I."/>
            <person name="Seligmann H."/>
            <person name="Ghigo E."/>
            <person name="Colson P."/>
            <person name="Levasseur A."/>
            <person name="Raoult D."/>
            <person name="Scola B.L."/>
        </authorList>
    </citation>
    <scope>NUCLEOTIDE SEQUENCE</scope>
    <source>
        <strain evidence="3">Deep ocean</strain>
    </source>
</reference>
<dbReference type="PROSITE" id="PS00028">
    <property type="entry name" value="ZINC_FINGER_C2H2_1"/>
    <property type="match status" value="1"/>
</dbReference>
<feature type="domain" description="C2H2-type" evidence="2">
    <location>
        <begin position="4"/>
        <end position="33"/>
    </location>
</feature>
<dbReference type="KEGG" id="vg:80517664"/>
<dbReference type="GO" id="GO:0008270">
    <property type="term" value="F:zinc ion binding"/>
    <property type="evidence" value="ECO:0007669"/>
    <property type="project" value="UniProtKB-KW"/>
</dbReference>
<dbReference type="Gene3D" id="3.30.160.60">
    <property type="entry name" value="Classic Zinc Finger"/>
    <property type="match status" value="1"/>
</dbReference>
<dbReference type="SMART" id="SM00355">
    <property type="entry name" value="ZnF_C2H2"/>
    <property type="match status" value="2"/>
</dbReference>